<dbReference type="GeneID" id="81603221"/>
<evidence type="ECO:0000256" key="1">
    <source>
        <dbReference type="SAM" id="MobiDB-lite"/>
    </source>
</evidence>
<dbReference type="Proteomes" id="UP001213681">
    <property type="component" value="Unassembled WGS sequence"/>
</dbReference>
<reference evidence="2" key="1">
    <citation type="submission" date="2022-12" db="EMBL/GenBank/DDBJ databases">
        <authorList>
            <person name="Petersen C."/>
        </authorList>
    </citation>
    <scope>NUCLEOTIDE SEQUENCE</scope>
    <source>
        <strain evidence="2">IBT 16125</strain>
    </source>
</reference>
<accession>A0AAD6FY66</accession>
<dbReference type="PANTHER" id="PTHR38791:SF5">
    <property type="entry name" value="TRANSCRIPTION FACTOR DBAG-RELATED"/>
    <property type="match status" value="1"/>
</dbReference>
<dbReference type="EMBL" id="JAPVEA010000008">
    <property type="protein sequence ID" value="KAJ5438598.1"/>
    <property type="molecule type" value="Genomic_DNA"/>
</dbReference>
<gene>
    <name evidence="2" type="ORF">N7458_009596</name>
</gene>
<dbReference type="Pfam" id="PF11951">
    <property type="entry name" value="Fungal_trans_2"/>
    <property type="match status" value="1"/>
</dbReference>
<keyword evidence="3" id="KW-1185">Reference proteome</keyword>
<feature type="region of interest" description="Disordered" evidence="1">
    <location>
        <begin position="23"/>
        <end position="50"/>
    </location>
</feature>
<evidence type="ECO:0008006" key="4">
    <source>
        <dbReference type="Google" id="ProtNLM"/>
    </source>
</evidence>
<name>A0AAD6FY66_9EURO</name>
<dbReference type="InterPro" id="IPR053175">
    <property type="entry name" value="DHMBA_Reg_Transcription_Factor"/>
</dbReference>
<organism evidence="2 3">
    <name type="scientific">Penicillium daleae</name>
    <dbReference type="NCBI Taxonomy" id="63821"/>
    <lineage>
        <taxon>Eukaryota</taxon>
        <taxon>Fungi</taxon>
        <taxon>Dikarya</taxon>
        <taxon>Ascomycota</taxon>
        <taxon>Pezizomycotina</taxon>
        <taxon>Eurotiomycetes</taxon>
        <taxon>Eurotiomycetidae</taxon>
        <taxon>Eurotiales</taxon>
        <taxon>Aspergillaceae</taxon>
        <taxon>Penicillium</taxon>
    </lineage>
</organism>
<protein>
    <recommendedName>
        <fullName evidence="4">Transcription factor domain-containing protein</fullName>
    </recommendedName>
</protein>
<evidence type="ECO:0000313" key="3">
    <source>
        <dbReference type="Proteomes" id="UP001213681"/>
    </source>
</evidence>
<reference evidence="2" key="2">
    <citation type="journal article" date="2023" name="IMA Fungus">
        <title>Comparative genomic study of the Penicillium genus elucidates a diverse pangenome and 15 lateral gene transfer events.</title>
        <authorList>
            <person name="Petersen C."/>
            <person name="Sorensen T."/>
            <person name="Nielsen M.R."/>
            <person name="Sondergaard T.E."/>
            <person name="Sorensen J.L."/>
            <person name="Fitzpatrick D.A."/>
            <person name="Frisvad J.C."/>
            <person name="Nielsen K.L."/>
        </authorList>
    </citation>
    <scope>NUCLEOTIDE SEQUENCE</scope>
    <source>
        <strain evidence="2">IBT 16125</strain>
    </source>
</reference>
<proteinExistence type="predicted"/>
<dbReference type="PANTHER" id="PTHR38791">
    <property type="entry name" value="ZN(II)2CYS6 TRANSCRIPTION FACTOR (EUROFUNG)-RELATED-RELATED"/>
    <property type="match status" value="1"/>
</dbReference>
<comment type="caution">
    <text evidence="2">The sequence shown here is derived from an EMBL/GenBank/DDBJ whole genome shotgun (WGS) entry which is preliminary data.</text>
</comment>
<dbReference type="InterPro" id="IPR021858">
    <property type="entry name" value="Fun_TF"/>
</dbReference>
<dbReference type="AlphaFoldDB" id="A0AAD6FY66"/>
<sequence>MRETCPGYRDEWELVFRDQTDQTIKRTKEKRARSANAAGANDSPPARGLSPSPDEIGINYFIRNFVIGNQSSSRGYLNYIPSVYLNDGEHPTLVSSLAAVGLVALANSTQQPELASHARAKYSEAICNINSALASPSESVKDSTLMSVISLGLFEQVSGFDTWLRHVEGAAALVVARGKKQFSTPVTIRMFIQARADLVIASLHSTKPIPKDMLELQEEAAKHTDTTTAFWQLGVLGTRCANLLFALRGSIRGGAWAEYLEEATSIERDFQRTVERLAIAEPYTTTQEPSGDPTIVLNGRVDRYKDIWSIRLWNNCRNLQMILCEMICYLLNGLLGGDLPSTLQMSMNYRLQETLERLSKLGNDFLATIPQAMELSSLPSDPRPSLDLSFRGNVTGGYMLTWGLYMVGKCAVTTKETRKWIIQRLQSIGSNSGTAVALQLAEDIIKIDQLSV</sequence>
<evidence type="ECO:0000313" key="2">
    <source>
        <dbReference type="EMBL" id="KAJ5438598.1"/>
    </source>
</evidence>
<dbReference type="RefSeq" id="XP_056761827.1">
    <property type="nucleotide sequence ID" value="XM_056912978.1"/>
</dbReference>